<proteinExistence type="predicted"/>
<evidence type="ECO:0000256" key="2">
    <source>
        <dbReference type="SAM" id="Phobius"/>
    </source>
</evidence>
<evidence type="ECO:0000256" key="1">
    <source>
        <dbReference type="SAM" id="Coils"/>
    </source>
</evidence>
<evidence type="ECO:0000313" key="4">
    <source>
        <dbReference type="Proteomes" id="UP000187651"/>
    </source>
</evidence>
<dbReference type="AlphaFoldDB" id="A0A1G9YVR1"/>
<keyword evidence="2" id="KW-1133">Transmembrane helix</keyword>
<keyword evidence="2" id="KW-0472">Membrane</keyword>
<keyword evidence="4" id="KW-1185">Reference proteome</keyword>
<protein>
    <submittedName>
        <fullName evidence="3">Uncharacterized protein</fullName>
    </submittedName>
</protein>
<dbReference type="Pfam" id="PF18960">
    <property type="entry name" value="DUF5702"/>
    <property type="match status" value="1"/>
</dbReference>
<organism evidence="3 4">
    <name type="scientific">Lachnospira pectinoschiza</name>
    <dbReference type="NCBI Taxonomy" id="28052"/>
    <lineage>
        <taxon>Bacteria</taxon>
        <taxon>Bacillati</taxon>
        <taxon>Bacillota</taxon>
        <taxon>Clostridia</taxon>
        <taxon>Lachnospirales</taxon>
        <taxon>Lachnospiraceae</taxon>
        <taxon>Lachnospira</taxon>
    </lineage>
</organism>
<keyword evidence="1" id="KW-0175">Coiled coil</keyword>
<feature type="transmembrane region" description="Helical" evidence="2">
    <location>
        <begin position="34"/>
        <end position="53"/>
    </location>
</feature>
<sequence length="730" mass="82092">MKQRIFKPYQICDNRKDRNSGSCKATKKTLTAQITILASISITIVLSLLITLVRSAADSRLNTQIKQACILSAESVFAAYHNDCLEEFGIFLLKDASKNEAKLSKYINTNLSDVSSKVYLDGLNITDYQYATSNCGEGVYEEILSYMKYGIYSDLVDSFKNSEEEVKRAEATKEISEDMAGLEEDLVELDVNVLRLLEVVEGIDTTDDGVVIKNGKPQLAKKSYAKRGIYGEISMSNANIDNDKVYKLLNSSDYAYINLEEIVDDMYICLEELELITDEESNANGNNSYANIFKRDYDKLEEYITDTKKANEEAMGYIKAYYSSQDTASKSVDDLTTKLSNNKESLGQELYDSFAGDYEEIKNGVKNNERKLCNVDLIKEAITSNNLYLNNAEDKLSCIKETLTKDKITEYKSSLDSIKSNLSKISNKNLKFDYSQIDFSSSSSGLSKIKKIISTLQEGYLGLIIDDVSTISDKSINYKDLANSLSGDEIKTEISLKDTKDNIFYNEYLTMHFKDAADFLDEDGKLKKSDTGQLDYMIEFILCGNSSDKENLSKTLFEMSGIREGMNLAYLLTDSTKKAEAYTLALSLVGFTGCEAAVRAGQYLILSAWAYGESIMDLRTLMKGGKVPLVKTKDNWQLSLTNLLDSNFTNNKNDDKGLAYEDYLRMLLLVKNLSKKNLGTMAAMELQMIDMGHTDFRMKNYIVSFKGEASFKKSSKTSSYKQEISYSYIN</sequence>
<dbReference type="OrthoDB" id="5135382at2"/>
<feature type="coiled-coil region" evidence="1">
    <location>
        <begin position="152"/>
        <end position="179"/>
    </location>
</feature>
<dbReference type="InterPro" id="IPR043756">
    <property type="entry name" value="DUF5702"/>
</dbReference>
<reference evidence="4" key="1">
    <citation type="submission" date="2016-10" db="EMBL/GenBank/DDBJ databases">
        <authorList>
            <person name="Varghese N."/>
            <person name="Submissions S."/>
        </authorList>
    </citation>
    <scope>NUCLEOTIDE SEQUENCE [LARGE SCALE GENOMIC DNA]</scope>
    <source>
        <strain evidence="4">M83</strain>
    </source>
</reference>
<dbReference type="RefSeq" id="WP_074521982.1">
    <property type="nucleotide sequence ID" value="NZ_FNHZ01000006.1"/>
</dbReference>
<gene>
    <name evidence="3" type="ORF">SAMN05216544_1963</name>
</gene>
<evidence type="ECO:0000313" key="3">
    <source>
        <dbReference type="EMBL" id="SDN13262.1"/>
    </source>
</evidence>
<dbReference type="Proteomes" id="UP000187651">
    <property type="component" value="Unassembled WGS sequence"/>
</dbReference>
<dbReference type="EMBL" id="FNHZ01000006">
    <property type="protein sequence ID" value="SDN13262.1"/>
    <property type="molecule type" value="Genomic_DNA"/>
</dbReference>
<name>A0A1G9YVR1_9FIRM</name>
<accession>A0A1G9YVR1</accession>
<keyword evidence="2" id="KW-0812">Transmembrane</keyword>